<dbReference type="KEGG" id="stae:HNV11_01560"/>
<proteinExistence type="predicted"/>
<keyword evidence="2" id="KW-1185">Reference proteome</keyword>
<evidence type="ECO:0000313" key="1">
    <source>
        <dbReference type="EMBL" id="QJW88157.1"/>
    </source>
</evidence>
<dbReference type="AlphaFoldDB" id="A0A6M5Y040"/>
<sequence length="62" mass="6985">MMGLYSGFVGILVASYGNQLFGQHPIDAEMYLTMVFIALCPKLDKMLPETEPEEKLRPISSY</sequence>
<name>A0A6M5Y040_9BACT</name>
<protein>
    <submittedName>
        <fullName evidence="1">Uncharacterized protein</fullName>
    </submittedName>
</protein>
<dbReference type="EMBL" id="CP053435">
    <property type="protein sequence ID" value="QJW88157.1"/>
    <property type="molecule type" value="Genomic_DNA"/>
</dbReference>
<accession>A0A6M5Y040</accession>
<dbReference type="RefSeq" id="WP_171737990.1">
    <property type="nucleotide sequence ID" value="NZ_CP053435.1"/>
</dbReference>
<evidence type="ECO:0000313" key="2">
    <source>
        <dbReference type="Proteomes" id="UP000502756"/>
    </source>
</evidence>
<gene>
    <name evidence="1" type="ORF">HNV11_01560</name>
</gene>
<organism evidence="1 2">
    <name type="scientific">Spirosoma taeanense</name>
    <dbReference type="NCBI Taxonomy" id="2735870"/>
    <lineage>
        <taxon>Bacteria</taxon>
        <taxon>Pseudomonadati</taxon>
        <taxon>Bacteroidota</taxon>
        <taxon>Cytophagia</taxon>
        <taxon>Cytophagales</taxon>
        <taxon>Cytophagaceae</taxon>
        <taxon>Spirosoma</taxon>
    </lineage>
</organism>
<dbReference type="Proteomes" id="UP000502756">
    <property type="component" value="Chromosome"/>
</dbReference>
<reference evidence="1 2" key="1">
    <citation type="submission" date="2020-05" db="EMBL/GenBank/DDBJ databases">
        <title>Genome sequencing of Spirosoma sp. TS118.</title>
        <authorList>
            <person name="Lee J.-H."/>
            <person name="Jeong S."/>
            <person name="Zhao L."/>
            <person name="Jung J.-H."/>
            <person name="Kim M.-K."/>
            <person name="Lim S."/>
        </authorList>
    </citation>
    <scope>NUCLEOTIDE SEQUENCE [LARGE SCALE GENOMIC DNA]</scope>
    <source>
        <strain evidence="1 2">TS118</strain>
    </source>
</reference>